<evidence type="ECO:0000313" key="1">
    <source>
        <dbReference type="EMBL" id="MDN3608434.1"/>
    </source>
</evidence>
<dbReference type="InterPro" id="IPR021308">
    <property type="entry name" value="GfcB"/>
</dbReference>
<evidence type="ECO:0000313" key="3">
    <source>
        <dbReference type="Proteomes" id="UP001238540"/>
    </source>
</evidence>
<sequence length="220" mass="25394">MPNRVRFSLLATFFVLLFGCTQRFSDTNDTLKEALFGFDNISLDKQAISQLPYASSYFKINDGPQIFMVLAFVEKQPISGNLQLKWISNDSAMIVTENGRVVKTYNLPGSNLSGVLASKEIPHFQKKQYQWQATYDWQPNYQFNHLARIDTTKVATLQLESAIWSQQTHMWQEYLSFDGLDKTMHSTYWTDLDGNVVKSAQWVIPDQLFIEQEILKPFKG</sequence>
<dbReference type="RefSeq" id="WP_170883309.1">
    <property type="nucleotide sequence ID" value="NZ_JABEYA020000016.1"/>
</dbReference>
<evidence type="ECO:0000313" key="2">
    <source>
        <dbReference type="EMBL" id="MDN3611088.1"/>
    </source>
</evidence>
<keyword evidence="3" id="KW-1185">Reference proteome</keyword>
<dbReference type="InterPro" id="IPR023373">
    <property type="entry name" value="YmcC_sf"/>
</dbReference>
<dbReference type="PROSITE" id="PS51257">
    <property type="entry name" value="PROKAR_LIPOPROTEIN"/>
    <property type="match status" value="1"/>
</dbReference>
<reference evidence="3" key="2">
    <citation type="journal article" date="2019" name="Int. J. Syst. Evol. Microbiol.">
        <title>The Global Catalogue of Microorganisms (GCM) 10K type strain sequencing project: providing services to taxonomists for standard genome sequencing and annotation.</title>
        <authorList>
            <consortium name="The Broad Institute Genomics Platform"/>
            <consortium name="The Broad Institute Genome Sequencing Center for Infectious Disease"/>
            <person name="Wu L."/>
            <person name="Ma J."/>
        </authorList>
    </citation>
    <scope>NUCLEOTIDE SEQUENCE [LARGE SCALE GENOMIC DNA]</scope>
    <source>
        <strain evidence="3">CECT 7398</strain>
    </source>
</reference>
<reference evidence="1" key="3">
    <citation type="submission" date="2023-06" db="EMBL/GenBank/DDBJ databases">
        <authorList>
            <person name="Lucena T."/>
            <person name="Sun Q."/>
        </authorList>
    </citation>
    <scope>NUCLEOTIDE SEQUENCE</scope>
    <source>
        <strain evidence="1">CECT 7398</strain>
    </source>
</reference>
<dbReference type="EMBL" id="JAUFQC010000001">
    <property type="protein sequence ID" value="MDN3608434.1"/>
    <property type="molecule type" value="Genomic_DNA"/>
</dbReference>
<keyword evidence="1" id="KW-0449">Lipoprotein</keyword>
<dbReference type="EMBL" id="JAUFQC010000009">
    <property type="protein sequence ID" value="MDN3611088.1"/>
    <property type="molecule type" value="Genomic_DNA"/>
</dbReference>
<accession>A0ABT8BPR2</accession>
<reference evidence="1" key="1">
    <citation type="journal article" date="2014" name="Int. J. Syst. Evol. Microbiol.">
        <title>Complete genome of a new Firmicutes species belonging to the dominant human colonic microbiota ('Ruminococcus bicirculans') reveals two chromosomes and a selective capacity to utilize plant glucans.</title>
        <authorList>
            <consortium name="NISC Comparative Sequencing Program"/>
            <person name="Wegmann U."/>
            <person name="Louis P."/>
            <person name="Goesmann A."/>
            <person name="Henrissat B."/>
            <person name="Duncan S.H."/>
            <person name="Flint H.J."/>
        </authorList>
    </citation>
    <scope>NUCLEOTIDE SEQUENCE</scope>
    <source>
        <strain evidence="1">CECT 7398</strain>
    </source>
</reference>
<protein>
    <submittedName>
        <fullName evidence="1">YjbF family lipoprotein</fullName>
    </submittedName>
</protein>
<dbReference type="Gene3D" id="2.40.360.10">
    <property type="entry name" value="YmcC-like"/>
    <property type="match status" value="1"/>
</dbReference>
<dbReference type="Pfam" id="PF11102">
    <property type="entry name" value="YjbF"/>
    <property type="match status" value="1"/>
</dbReference>
<organism evidence="1 3">
    <name type="scientific">Vibrio ostreicida</name>
    <dbReference type="NCBI Taxonomy" id="526588"/>
    <lineage>
        <taxon>Bacteria</taxon>
        <taxon>Pseudomonadati</taxon>
        <taxon>Pseudomonadota</taxon>
        <taxon>Gammaproteobacteria</taxon>
        <taxon>Vibrionales</taxon>
        <taxon>Vibrionaceae</taxon>
        <taxon>Vibrio</taxon>
    </lineage>
</organism>
<name>A0ABT8BPR2_9VIBR</name>
<dbReference type="SUPFAM" id="SSF159270">
    <property type="entry name" value="YmcC-like"/>
    <property type="match status" value="1"/>
</dbReference>
<dbReference type="Proteomes" id="UP001238540">
    <property type="component" value="Unassembled WGS sequence"/>
</dbReference>
<proteinExistence type="predicted"/>
<comment type="caution">
    <text evidence="1">The sequence shown here is derived from an EMBL/GenBank/DDBJ whole genome shotgun (WGS) entry which is preliminary data.</text>
</comment>
<gene>
    <name evidence="1" type="ORF">QWZ16_01410</name>
    <name evidence="2" type="ORF">QWZ16_15585</name>
</gene>